<comment type="caution">
    <text evidence="9">The sequence shown here is derived from an EMBL/GenBank/DDBJ whole genome shotgun (WGS) entry which is preliminary data.</text>
</comment>
<evidence type="ECO:0000256" key="6">
    <source>
        <dbReference type="ARBA" id="ARBA00023136"/>
    </source>
</evidence>
<dbReference type="GO" id="GO:0000030">
    <property type="term" value="F:mannosyltransferase activity"/>
    <property type="evidence" value="ECO:0007669"/>
    <property type="project" value="TreeGrafter"/>
</dbReference>
<evidence type="ECO:0000313" key="11">
    <source>
        <dbReference type="Proteomes" id="UP000242525"/>
    </source>
</evidence>
<reference evidence="9 11" key="1">
    <citation type="submission" date="2014-03" db="EMBL/GenBank/DDBJ databases">
        <authorList>
            <person name="Casaregola S."/>
        </authorList>
    </citation>
    <scope>NUCLEOTIDE SEQUENCE [LARGE SCALE GENOMIC DNA]</scope>
    <source>
        <strain evidence="9 11">CLIB 918</strain>
    </source>
</reference>
<dbReference type="SUPFAM" id="SSF53448">
    <property type="entry name" value="Nucleotide-diphospho-sugar transferases"/>
    <property type="match status" value="1"/>
</dbReference>
<dbReference type="EMBL" id="CCBN010000028">
    <property type="protein sequence ID" value="CDO57963.1"/>
    <property type="molecule type" value="Genomic_DNA"/>
</dbReference>
<keyword evidence="5 8" id="KW-1133">Transmembrane helix</keyword>
<evidence type="ECO:0000256" key="5">
    <source>
        <dbReference type="ARBA" id="ARBA00022989"/>
    </source>
</evidence>
<dbReference type="PANTHER" id="PTHR32385">
    <property type="entry name" value="MANNOSYL PHOSPHORYLINOSITOL CERAMIDE SYNTHASE"/>
    <property type="match status" value="1"/>
</dbReference>
<dbReference type="GO" id="GO:0016020">
    <property type="term" value="C:membrane"/>
    <property type="evidence" value="ECO:0007669"/>
    <property type="project" value="UniProtKB-SubCell"/>
</dbReference>
<dbReference type="EMBL" id="QQZK01000013">
    <property type="protein sequence ID" value="KAF5104123.1"/>
    <property type="molecule type" value="Genomic_DNA"/>
</dbReference>
<dbReference type="InterPro" id="IPR051706">
    <property type="entry name" value="Glycosyltransferase_domain"/>
</dbReference>
<evidence type="ECO:0000256" key="7">
    <source>
        <dbReference type="SAM" id="MobiDB-lite"/>
    </source>
</evidence>
<feature type="transmembrane region" description="Helical" evidence="8">
    <location>
        <begin position="283"/>
        <end position="302"/>
    </location>
</feature>
<evidence type="ECO:0000313" key="9">
    <source>
        <dbReference type="EMBL" id="CDO57963.1"/>
    </source>
</evidence>
<keyword evidence="3" id="KW-0808">Transferase</keyword>
<keyword evidence="6 8" id="KW-0472">Membrane</keyword>
<evidence type="ECO:0000313" key="10">
    <source>
        <dbReference type="EMBL" id="KAF5104123.1"/>
    </source>
</evidence>
<keyword evidence="11" id="KW-1185">Reference proteome</keyword>
<evidence type="ECO:0000256" key="4">
    <source>
        <dbReference type="ARBA" id="ARBA00022692"/>
    </source>
</evidence>
<feature type="region of interest" description="Disordered" evidence="7">
    <location>
        <begin position="357"/>
        <end position="386"/>
    </location>
</feature>
<dbReference type="Proteomes" id="UP000750522">
    <property type="component" value="Unassembled WGS sequence"/>
</dbReference>
<protein>
    <submittedName>
        <fullName evidence="9">Similar to Saccharomyces cerevisiae YPL057C SUR1 Mannosylinositol phosphorylceramide (MIPC) synthase catalytic subunit</fullName>
    </submittedName>
</protein>
<evidence type="ECO:0000256" key="2">
    <source>
        <dbReference type="ARBA" id="ARBA00009003"/>
    </source>
</evidence>
<organism evidence="9 11">
    <name type="scientific">Geotrichum candidum</name>
    <name type="common">Oospora lactis</name>
    <name type="synonym">Dipodascus geotrichum</name>
    <dbReference type="NCBI Taxonomy" id="1173061"/>
    <lineage>
        <taxon>Eukaryota</taxon>
        <taxon>Fungi</taxon>
        <taxon>Dikarya</taxon>
        <taxon>Ascomycota</taxon>
        <taxon>Saccharomycotina</taxon>
        <taxon>Dipodascomycetes</taxon>
        <taxon>Dipodascales</taxon>
        <taxon>Dipodascaceae</taxon>
        <taxon>Geotrichum</taxon>
    </lineage>
</organism>
<dbReference type="InterPro" id="IPR029044">
    <property type="entry name" value="Nucleotide-diphossugar_trans"/>
</dbReference>
<name>A0A0J9XK38_GEOCN</name>
<keyword evidence="4 8" id="KW-0812">Transmembrane</keyword>
<proteinExistence type="inferred from homology"/>
<dbReference type="Proteomes" id="UP000242525">
    <property type="component" value="Unassembled WGS sequence"/>
</dbReference>
<feature type="transmembrane region" description="Helical" evidence="8">
    <location>
        <begin position="5"/>
        <end position="21"/>
    </location>
</feature>
<dbReference type="GO" id="GO:0051999">
    <property type="term" value="P:mannosyl-inositol phosphorylceramide biosynthetic process"/>
    <property type="evidence" value="ECO:0007669"/>
    <property type="project" value="TreeGrafter"/>
</dbReference>
<dbReference type="PANTHER" id="PTHR32385:SF20">
    <property type="entry name" value="MANNOSYL PHOSPHORYLINOSITOL CERAMIDE SYNTHASE CSH1-RELATED"/>
    <property type="match status" value="1"/>
</dbReference>
<feature type="transmembrane region" description="Helical" evidence="8">
    <location>
        <begin position="212"/>
        <end position="232"/>
    </location>
</feature>
<reference evidence="10" key="2">
    <citation type="journal article" date="2020" name="Front. Microbiol.">
        <title>Phenotypic and Genetic Characterization of the Cheese Ripening Yeast Geotrichum candidum.</title>
        <authorList>
            <person name="Perkins V."/>
            <person name="Vignola S."/>
            <person name="Lessard M.H."/>
            <person name="Plante P.L."/>
            <person name="Corbeil J."/>
            <person name="Dugat-Bony E."/>
            <person name="Frenette M."/>
            <person name="Labrie S."/>
        </authorList>
    </citation>
    <scope>NUCLEOTIDE SEQUENCE</scope>
    <source>
        <strain evidence="10">LMA-70</strain>
    </source>
</reference>
<dbReference type="InterPro" id="IPR007577">
    <property type="entry name" value="GlycoTrfase_DXD_sugar-bd_CS"/>
</dbReference>
<dbReference type="Pfam" id="PF04488">
    <property type="entry name" value="Gly_transf_sug"/>
    <property type="match status" value="1"/>
</dbReference>
<evidence type="ECO:0000256" key="1">
    <source>
        <dbReference type="ARBA" id="ARBA00004370"/>
    </source>
</evidence>
<dbReference type="OrthoDB" id="3647at2759"/>
<gene>
    <name evidence="9" type="ORF">BN980_GECA32s00362g</name>
    <name evidence="10" type="ORF">DV451_000999</name>
</gene>
<dbReference type="AlphaFoldDB" id="A0A0J9XK38"/>
<accession>A0A0J9XK38</accession>
<evidence type="ECO:0000256" key="8">
    <source>
        <dbReference type="SAM" id="Phobius"/>
    </source>
</evidence>
<dbReference type="Gene3D" id="3.90.550.20">
    <property type="match status" value="1"/>
</dbReference>
<feature type="compositionally biased region" description="Low complexity" evidence="7">
    <location>
        <begin position="363"/>
        <end position="386"/>
    </location>
</feature>
<comment type="subcellular location">
    <subcellularLocation>
        <location evidence="1">Membrane</location>
    </subcellularLocation>
</comment>
<reference evidence="10" key="3">
    <citation type="submission" date="2020-01" db="EMBL/GenBank/DDBJ databases">
        <authorList>
            <person name="Perkins V."/>
            <person name="Lessard M.-H."/>
            <person name="Dugat-Bony E."/>
            <person name="Frenette M."/>
            <person name="Labrie S."/>
        </authorList>
    </citation>
    <scope>NUCLEOTIDE SEQUENCE</scope>
    <source>
        <strain evidence="10">LMA-70</strain>
    </source>
</reference>
<comment type="similarity">
    <text evidence="2">Belongs to the glycosyltransferase 32 family.</text>
</comment>
<evidence type="ECO:0000256" key="3">
    <source>
        <dbReference type="ARBA" id="ARBA00022679"/>
    </source>
</evidence>
<sequence>MRKEFWMLLIVNGSIILYLFYKTFDLISLLGDDFHVELLTRNELRPVNYTKVLVDSGDDKDNQYKYIPDRPLLIPKIIHQTYIDENIPEKWQKTHESVLEYNPDYKYILWTDASSREFIKENYEWFLPTFDSYPYNIMRADVIRYFVLFHYGGIYIDLDNGCRQNMDPLLTVPAWLRRTEPTGVSNDLMGTMPNHPYFQKVLDNLQRFNRNWFISYTTIMFSTGPVMLSVLLKQYKRWGVPDSEKVRILEPLRNHTSPFFYQGQGSSWHQDDAKLIFMMGKHWFLVTLLGIALGLLFFYAQYKLFQLLPSFATAKRHTVRFLMRSKPLAKLFSKVFSALGINGAGDKRRGYDMINTRRRSSASDEAPSSSAFSSSPLRSWGSSRSTSPEAVMMADLEKDGANVVTINDFDYNDEGKSLMRPRSRNDDLV</sequence>